<reference evidence="3" key="1">
    <citation type="submission" date="2020-11" db="EMBL/GenBank/DDBJ databases">
        <title>Sequencing the genomes of 1000 actinobacteria strains.</title>
        <authorList>
            <person name="Klenk H.-P."/>
        </authorList>
    </citation>
    <scope>NUCLEOTIDE SEQUENCE</scope>
    <source>
        <strain evidence="3">DSM 43175</strain>
    </source>
</reference>
<comment type="caution">
    <text evidence="3">The sequence shown here is derived from an EMBL/GenBank/DDBJ whole genome shotgun (WGS) entry which is preliminary data.</text>
</comment>
<keyword evidence="4" id="KW-1185">Reference proteome</keyword>
<dbReference type="InterPro" id="IPR001972">
    <property type="entry name" value="Stomatin_HflK_fam"/>
</dbReference>
<dbReference type="Gene3D" id="6.10.250.2090">
    <property type="match status" value="1"/>
</dbReference>
<dbReference type="GO" id="GO:0008233">
    <property type="term" value="F:peptidase activity"/>
    <property type="evidence" value="ECO:0007669"/>
    <property type="project" value="UniProtKB-KW"/>
</dbReference>
<dbReference type="CDD" id="cd13438">
    <property type="entry name" value="SPFH_eoslipins_u2"/>
    <property type="match status" value="1"/>
</dbReference>
<dbReference type="RefSeq" id="WP_197013536.1">
    <property type="nucleotide sequence ID" value="NZ_BAABES010000001.1"/>
</dbReference>
<sequence>MAHVTVMEWQRVLLFVDGRLDRVLEPGRHSYKEKRSTLVTVEMRPRQMHVSGQEVLTRDGVSVRVSVMATWAVSDPVAYATASDNADRVLYAAVQDAIREVVAGASLEDLMTDRARLSEGLAEPVAARAATVGVTVSEVKARDLMPPGELRRAAQETLLARERGRAELERARGEAAALRTLANAARILEQHPALLHLRTLQVAESPGTRLVLDPRALPTDD</sequence>
<dbReference type="InterPro" id="IPR036013">
    <property type="entry name" value="Band_7/SPFH_dom_sf"/>
</dbReference>
<dbReference type="GO" id="GO:0006508">
    <property type="term" value="P:proteolysis"/>
    <property type="evidence" value="ECO:0007669"/>
    <property type="project" value="UniProtKB-KW"/>
</dbReference>
<dbReference type="PRINTS" id="PR00721">
    <property type="entry name" value="STOMATIN"/>
</dbReference>
<dbReference type="PANTHER" id="PTHR10264">
    <property type="entry name" value="BAND 7 PROTEIN-RELATED"/>
    <property type="match status" value="1"/>
</dbReference>
<proteinExistence type="inferred from homology"/>
<dbReference type="InterPro" id="IPR001107">
    <property type="entry name" value="Band_7"/>
</dbReference>
<name>A0A931GKR9_9ACTN</name>
<feature type="domain" description="Band 7" evidence="2">
    <location>
        <begin position="1"/>
        <end position="158"/>
    </location>
</feature>
<gene>
    <name evidence="3" type="ORF">IW256_005301</name>
</gene>
<evidence type="ECO:0000259" key="2">
    <source>
        <dbReference type="SMART" id="SM00244"/>
    </source>
</evidence>
<keyword evidence="3" id="KW-0378">Hydrolase</keyword>
<evidence type="ECO:0000313" key="4">
    <source>
        <dbReference type="Proteomes" id="UP000614047"/>
    </source>
</evidence>
<protein>
    <submittedName>
        <fullName evidence="3">Regulator of protease activity HflC (Stomatin/prohibitin superfamily)</fullName>
    </submittedName>
</protein>
<dbReference type="SUPFAM" id="SSF117892">
    <property type="entry name" value="Band 7/SPFH domain"/>
    <property type="match status" value="1"/>
</dbReference>
<accession>A0A931GKR9</accession>
<dbReference type="EMBL" id="JADOUA010000001">
    <property type="protein sequence ID" value="MBG6091188.1"/>
    <property type="molecule type" value="Genomic_DNA"/>
</dbReference>
<dbReference type="Proteomes" id="UP000614047">
    <property type="component" value="Unassembled WGS sequence"/>
</dbReference>
<organism evidence="3 4">
    <name type="scientific">Actinomadura viridis</name>
    <dbReference type="NCBI Taxonomy" id="58110"/>
    <lineage>
        <taxon>Bacteria</taxon>
        <taxon>Bacillati</taxon>
        <taxon>Actinomycetota</taxon>
        <taxon>Actinomycetes</taxon>
        <taxon>Streptosporangiales</taxon>
        <taxon>Thermomonosporaceae</taxon>
        <taxon>Actinomadura</taxon>
    </lineage>
</organism>
<comment type="similarity">
    <text evidence="1">Belongs to the band 7/mec-2 family.</text>
</comment>
<dbReference type="GO" id="GO:0005886">
    <property type="term" value="C:plasma membrane"/>
    <property type="evidence" value="ECO:0007669"/>
    <property type="project" value="InterPro"/>
</dbReference>
<keyword evidence="3" id="KW-0645">Protease</keyword>
<dbReference type="AlphaFoldDB" id="A0A931GKR9"/>
<dbReference type="PANTHER" id="PTHR10264:SF83">
    <property type="entry name" value="BLL5629 PROTEIN"/>
    <property type="match status" value="1"/>
</dbReference>
<dbReference type="Gene3D" id="3.30.479.30">
    <property type="entry name" value="Band 7 domain"/>
    <property type="match status" value="1"/>
</dbReference>
<evidence type="ECO:0000313" key="3">
    <source>
        <dbReference type="EMBL" id="MBG6091188.1"/>
    </source>
</evidence>
<evidence type="ECO:0000256" key="1">
    <source>
        <dbReference type="ARBA" id="ARBA00008164"/>
    </source>
</evidence>
<dbReference type="Pfam" id="PF01145">
    <property type="entry name" value="Band_7"/>
    <property type="match status" value="1"/>
</dbReference>
<dbReference type="SMART" id="SM00244">
    <property type="entry name" value="PHB"/>
    <property type="match status" value="1"/>
</dbReference>
<dbReference type="InterPro" id="IPR043202">
    <property type="entry name" value="Band-7_stomatin-like"/>
</dbReference>